<evidence type="ECO:0000256" key="2">
    <source>
        <dbReference type="SAM" id="MobiDB-lite"/>
    </source>
</evidence>
<evidence type="ECO:0000313" key="4">
    <source>
        <dbReference type="Proteomes" id="UP000005710"/>
    </source>
</evidence>
<sequence>MTVADHEPAPERDLYVLIRDFEQFVHHASRVPLTGKVILDEDDVYSFLDHLRRLVPEEIDRARRLLADRDRLLEQARAEAEAMVKQASSYVERMARESEITRKAEEQARRMLAQAEARSREVRASANAYAADVLDRLEGILRKALAAVAEGRQELQATLRSASHPSGTAAREAAPTREEEGVEDPDGQGAGWDEEGGD</sequence>
<feature type="compositionally biased region" description="Acidic residues" evidence="2">
    <location>
        <begin position="180"/>
        <end position="198"/>
    </location>
</feature>
<feature type="compositionally biased region" description="Polar residues" evidence="2">
    <location>
        <begin position="156"/>
        <end position="166"/>
    </location>
</feature>
<dbReference type="AlphaFoldDB" id="K6PYB1"/>
<dbReference type="STRING" id="867903.ThesuDRAFT_00315"/>
<evidence type="ECO:0008006" key="5">
    <source>
        <dbReference type="Google" id="ProtNLM"/>
    </source>
</evidence>
<name>K6PYB1_9FIRM</name>
<evidence type="ECO:0000256" key="1">
    <source>
        <dbReference type="SAM" id="Coils"/>
    </source>
</evidence>
<dbReference type="Proteomes" id="UP000005710">
    <property type="component" value="Unassembled WGS sequence"/>
</dbReference>
<comment type="caution">
    <text evidence="3">The sequence shown here is derived from an EMBL/GenBank/DDBJ whole genome shotgun (WGS) entry which is preliminary data.</text>
</comment>
<dbReference type="RefSeq" id="WP_006905011.1">
    <property type="nucleotide sequence ID" value="NZ_JH976536.1"/>
</dbReference>
<feature type="coiled-coil region" evidence="1">
    <location>
        <begin position="59"/>
        <end position="125"/>
    </location>
</feature>
<dbReference type="OrthoDB" id="1690557at2"/>
<reference evidence="3" key="1">
    <citation type="submission" date="2010-10" db="EMBL/GenBank/DDBJ databases">
        <authorList>
            <consortium name="US DOE Joint Genome Institute (JGI-PGF)"/>
            <person name="Lucas S."/>
            <person name="Copeland A."/>
            <person name="Lapidus A."/>
            <person name="Bruce D."/>
            <person name="Goodwin L."/>
            <person name="Pitluck S."/>
            <person name="Kyrpides N."/>
            <person name="Mavromatis K."/>
            <person name="Detter J.C."/>
            <person name="Han C."/>
            <person name="Land M."/>
            <person name="Hauser L."/>
            <person name="Markowitz V."/>
            <person name="Cheng J.-F."/>
            <person name="Hugenholtz P."/>
            <person name="Woyke T."/>
            <person name="Wu D."/>
            <person name="Pukall R."/>
            <person name="Wahrenburg C."/>
            <person name="Brambilla E."/>
            <person name="Klenk H.-P."/>
            <person name="Eisen J.A."/>
        </authorList>
    </citation>
    <scope>NUCLEOTIDE SEQUENCE [LARGE SCALE GENOMIC DNA]</scope>
    <source>
        <strain evidence="3">DSM 13965</strain>
    </source>
</reference>
<dbReference type="HOGENOM" id="CLU_078484_3_0_9"/>
<reference evidence="3" key="2">
    <citation type="submission" date="2012-10" db="EMBL/GenBank/DDBJ databases">
        <title>Improved high-quality draft of Thermaerobacter subterraneus C21, DSM 13965.</title>
        <authorList>
            <consortium name="DOE Joint Genome Institute"/>
            <person name="Eisen J."/>
            <person name="Huntemann M."/>
            <person name="Wei C.-L."/>
            <person name="Han J."/>
            <person name="Detter J.C."/>
            <person name="Han C."/>
            <person name="Tapia R."/>
            <person name="Chen A."/>
            <person name="Kyrpides N."/>
            <person name="Mavromatis K."/>
            <person name="Markowitz V."/>
            <person name="Szeto E."/>
            <person name="Ivanova N."/>
            <person name="Mikhailova N."/>
            <person name="Ovchinnikova G."/>
            <person name="Pagani I."/>
            <person name="Pati A."/>
            <person name="Goodwin L."/>
            <person name="Nordberg H.P."/>
            <person name="Cantor M.N."/>
            <person name="Hua S.X."/>
            <person name="Woyke T."/>
            <person name="Eisen J."/>
            <person name="Klenk H.-P."/>
        </authorList>
    </citation>
    <scope>NUCLEOTIDE SEQUENCE [LARGE SCALE GENOMIC DNA]</scope>
    <source>
        <strain evidence="3">DSM 13965</strain>
    </source>
</reference>
<organism evidence="3 4">
    <name type="scientific">Thermaerobacter subterraneus DSM 13965</name>
    <dbReference type="NCBI Taxonomy" id="867903"/>
    <lineage>
        <taxon>Bacteria</taxon>
        <taxon>Bacillati</taxon>
        <taxon>Bacillota</taxon>
        <taxon>Clostridia</taxon>
        <taxon>Eubacteriales</taxon>
        <taxon>Clostridiales Family XVII. Incertae Sedis</taxon>
        <taxon>Thermaerobacter</taxon>
    </lineage>
</organism>
<protein>
    <recommendedName>
        <fullName evidence="5">ATPase</fullName>
    </recommendedName>
</protein>
<keyword evidence="4" id="KW-1185">Reference proteome</keyword>
<dbReference type="EMBL" id="AENY02000005">
    <property type="protein sequence ID" value="EKP93718.1"/>
    <property type="molecule type" value="Genomic_DNA"/>
</dbReference>
<feature type="region of interest" description="Disordered" evidence="2">
    <location>
        <begin position="156"/>
        <end position="198"/>
    </location>
</feature>
<gene>
    <name evidence="3" type="ORF">ThesuDRAFT_00315</name>
</gene>
<evidence type="ECO:0000313" key="3">
    <source>
        <dbReference type="EMBL" id="EKP93718.1"/>
    </source>
</evidence>
<dbReference type="eggNOG" id="COG0711">
    <property type="taxonomic scope" value="Bacteria"/>
</dbReference>
<accession>K6PYB1</accession>
<keyword evidence="1" id="KW-0175">Coiled coil</keyword>
<proteinExistence type="predicted"/>